<evidence type="ECO:0000313" key="1">
    <source>
        <dbReference type="EMBL" id="KAG9222396.1"/>
    </source>
</evidence>
<keyword evidence="2" id="KW-1185">Reference proteome</keyword>
<organism evidence="1 2">
    <name type="scientific">Pleurotus cornucopiae</name>
    <name type="common">Cornucopia mushroom</name>
    <dbReference type="NCBI Taxonomy" id="5321"/>
    <lineage>
        <taxon>Eukaryota</taxon>
        <taxon>Fungi</taxon>
        <taxon>Dikarya</taxon>
        <taxon>Basidiomycota</taxon>
        <taxon>Agaricomycotina</taxon>
        <taxon>Agaricomycetes</taxon>
        <taxon>Agaricomycetidae</taxon>
        <taxon>Agaricales</taxon>
        <taxon>Pleurotineae</taxon>
        <taxon>Pleurotaceae</taxon>
        <taxon>Pleurotus</taxon>
    </lineage>
</organism>
<name>A0ACB7IZR1_PLECO</name>
<evidence type="ECO:0000313" key="2">
    <source>
        <dbReference type="Proteomes" id="UP000824881"/>
    </source>
</evidence>
<sequence length="673" mass="74489">MPPIVSLRNLLRRFKHLYISTTSSTLFYASTITRAMLVMPEGPLRFTADDVNILIHAYLQDSGFEHSAFVIRAEAKLEQSPSFHKHIPRGELVELLAKALLFVEVESHWKPNSQENCKTSFSLLEPHVCSLEPNIPPNMPFIPVPLAPPKNNGVVNDVLDANAKRKADTPNGDDTRAEKRAKTEEDKRAESKAKSLPLVPLDGKRTPQLPKSIPNKSVRLLKGHVFVCAWNPAKPNILATGSKDAVVKIWDLSVDGDSPPSVTRDFSSSVQADLTALHWSPDGNLLAVGSYDSVLRHICEVLIPSRREKGPIFAARFSESGRWLLTASLDGTTCVWDVKKKAVHMLYQAHSDCCLDIDWIDDETFTSCGADNLVHIMKVGQAQPIRTLSGHQNEINQIKCNPSRTLIASCSDDTTARIWTVAPPTAPEGIPGLPPVEQEVSLRGHKHCVSGIDWCPRPPSGSNDILATSSFDGTARFWDAITGDCLHTFNDHKRPVYALAFSPDGRWFSTGGGDGYMYIYNTETKEQVFAWHAGFEKPGVFEIDWQQTTPSADEPKKLDRLAIALECRQNMSGRGKGGKGLGKGGAKRHRKILRDNIQGITKPAIRRLARRGGVKRISGLIYEETRGVLKIFLENVIRDSVTYTEHAKRKTVTALDVVYALKRSGRTLYGFGA</sequence>
<reference evidence="1 2" key="1">
    <citation type="journal article" date="2021" name="Appl. Environ. Microbiol.">
        <title>Genetic linkage and physical mapping for an oyster mushroom Pleurotus cornucopiae and QTL analysis for the trait cap color.</title>
        <authorList>
            <person name="Zhang Y."/>
            <person name="Gao W."/>
            <person name="Sonnenberg A."/>
            <person name="Chen Q."/>
            <person name="Zhang J."/>
            <person name="Huang C."/>
        </authorList>
    </citation>
    <scope>NUCLEOTIDE SEQUENCE [LARGE SCALE GENOMIC DNA]</scope>
    <source>
        <strain evidence="1">CCMSSC00406</strain>
    </source>
</reference>
<comment type="caution">
    <text evidence="1">The sequence shown here is derived from an EMBL/GenBank/DDBJ whole genome shotgun (WGS) entry which is preliminary data.</text>
</comment>
<protein>
    <submittedName>
        <fullName evidence="1">Uncharacterized protein</fullName>
    </submittedName>
</protein>
<gene>
    <name evidence="1" type="ORF">CCMSSC00406_0002731</name>
</gene>
<dbReference type="EMBL" id="WQMT02000005">
    <property type="protein sequence ID" value="KAG9222396.1"/>
    <property type="molecule type" value="Genomic_DNA"/>
</dbReference>
<accession>A0ACB7IZR1</accession>
<proteinExistence type="predicted"/>
<dbReference type="Proteomes" id="UP000824881">
    <property type="component" value="Unassembled WGS sequence"/>
</dbReference>